<feature type="transmembrane region" description="Helical" evidence="1">
    <location>
        <begin position="52"/>
        <end position="72"/>
    </location>
</feature>
<keyword evidence="1" id="KW-0472">Membrane</keyword>
<dbReference type="RefSeq" id="WP_259857241.1">
    <property type="nucleotide sequence ID" value="NZ_CP073720.1"/>
</dbReference>
<keyword evidence="3" id="KW-1185">Reference proteome</keyword>
<reference evidence="2" key="1">
    <citation type="submission" date="2021-04" db="EMBL/GenBank/DDBJ databases">
        <authorList>
            <person name="Hartkoorn R.C."/>
            <person name="Beaudoing E."/>
            <person name="Hot D."/>
        </authorList>
    </citation>
    <scope>NUCLEOTIDE SEQUENCE</scope>
    <source>
        <strain evidence="2">NRRL B-16292</strain>
    </source>
</reference>
<protein>
    <recommendedName>
        <fullName evidence="4">LPXTG cell wall anchor domain-containing protein</fullName>
    </recommendedName>
</protein>
<gene>
    <name evidence="2" type="ORF">Dfulv_30490</name>
</gene>
<organism evidence="2 3">
    <name type="scientific">Dactylosporangium fulvum</name>
    <dbReference type="NCBI Taxonomy" id="53359"/>
    <lineage>
        <taxon>Bacteria</taxon>
        <taxon>Bacillati</taxon>
        <taxon>Actinomycetota</taxon>
        <taxon>Actinomycetes</taxon>
        <taxon>Micromonosporales</taxon>
        <taxon>Micromonosporaceae</taxon>
        <taxon>Dactylosporangium</taxon>
    </lineage>
</organism>
<dbReference type="Proteomes" id="UP001059617">
    <property type="component" value="Chromosome"/>
</dbReference>
<evidence type="ECO:0000313" key="2">
    <source>
        <dbReference type="EMBL" id="UWP79483.1"/>
    </source>
</evidence>
<name>A0ABY5VSM7_9ACTN</name>
<reference evidence="2" key="2">
    <citation type="submission" date="2022-09" db="EMBL/GenBank/DDBJ databases">
        <title>Biosynthetic gene clusters of Dactylosporangioum fulvum.</title>
        <authorList>
            <person name="Caradec T."/>
        </authorList>
    </citation>
    <scope>NUCLEOTIDE SEQUENCE</scope>
    <source>
        <strain evidence="2">NRRL B-16292</strain>
    </source>
</reference>
<evidence type="ECO:0000313" key="3">
    <source>
        <dbReference type="Proteomes" id="UP001059617"/>
    </source>
</evidence>
<proteinExistence type="predicted"/>
<accession>A0ABY5VSM7</accession>
<evidence type="ECO:0000256" key="1">
    <source>
        <dbReference type="SAM" id="Phobius"/>
    </source>
</evidence>
<keyword evidence="1" id="KW-0812">Transmembrane</keyword>
<evidence type="ECO:0008006" key="4">
    <source>
        <dbReference type="Google" id="ProtNLM"/>
    </source>
</evidence>
<dbReference type="EMBL" id="CP073720">
    <property type="protein sequence ID" value="UWP79483.1"/>
    <property type="molecule type" value="Genomic_DNA"/>
</dbReference>
<keyword evidence="1" id="KW-1133">Transmembrane helix</keyword>
<sequence>MAPAARCCVTFPGADPSFPEYRERQGRRDMNVVIRGGLLVHTTTTALPSANAVVVVMMMMMIGIGVLAANAVRGRRRQPVIVM</sequence>